<organism evidence="12 13">
    <name type="scientific">Phreatobacter cathodiphilus</name>
    <dbReference type="NCBI Taxonomy" id="1868589"/>
    <lineage>
        <taxon>Bacteria</taxon>
        <taxon>Pseudomonadati</taxon>
        <taxon>Pseudomonadota</taxon>
        <taxon>Alphaproteobacteria</taxon>
        <taxon>Hyphomicrobiales</taxon>
        <taxon>Phreatobacteraceae</taxon>
        <taxon>Phreatobacter</taxon>
    </lineage>
</organism>
<evidence type="ECO:0000313" key="12">
    <source>
        <dbReference type="EMBL" id="AVO44606.1"/>
    </source>
</evidence>
<keyword evidence="4" id="KW-1003">Cell membrane</keyword>
<dbReference type="GO" id="GO:0046942">
    <property type="term" value="P:carboxylic acid transport"/>
    <property type="evidence" value="ECO:0007669"/>
    <property type="project" value="UniProtKB-ARBA"/>
</dbReference>
<reference evidence="12 13" key="1">
    <citation type="submission" date="2018-03" db="EMBL/GenBank/DDBJ databases">
        <title>Genome sequencing of Phreatobacter sp.</title>
        <authorList>
            <person name="Kim S.-J."/>
            <person name="Heo J."/>
            <person name="Kwon S.-W."/>
        </authorList>
    </citation>
    <scope>NUCLEOTIDE SEQUENCE [LARGE SCALE GENOMIC DNA]</scope>
    <source>
        <strain evidence="12 13">S-12</strain>
    </source>
</reference>
<keyword evidence="9" id="KW-0739">Sodium transport</keyword>
<feature type="transmembrane region" description="Helical" evidence="11">
    <location>
        <begin position="477"/>
        <end position="495"/>
    </location>
</feature>
<keyword evidence="9" id="KW-0406">Ion transport</keyword>
<dbReference type="Gene3D" id="1.20.1730.10">
    <property type="entry name" value="Sodium/glucose cotransporter"/>
    <property type="match status" value="1"/>
</dbReference>
<feature type="transmembrane region" description="Helical" evidence="11">
    <location>
        <begin position="533"/>
        <end position="555"/>
    </location>
</feature>
<keyword evidence="6" id="KW-0769">Symport</keyword>
<dbReference type="NCBIfam" id="TIGR03648">
    <property type="entry name" value="Na_symport_lg"/>
    <property type="match status" value="1"/>
</dbReference>
<dbReference type="InterPro" id="IPR019899">
    <property type="entry name" value="Na/solute_symporter_VC_2705"/>
</dbReference>
<evidence type="ECO:0000256" key="7">
    <source>
        <dbReference type="ARBA" id="ARBA00022989"/>
    </source>
</evidence>
<proteinExistence type="inferred from homology"/>
<evidence type="ECO:0000256" key="8">
    <source>
        <dbReference type="ARBA" id="ARBA00023136"/>
    </source>
</evidence>
<dbReference type="Proteomes" id="UP000237889">
    <property type="component" value="Chromosome"/>
</dbReference>
<evidence type="ECO:0000256" key="10">
    <source>
        <dbReference type="RuleBase" id="RU362091"/>
    </source>
</evidence>
<feature type="transmembrane region" description="Helical" evidence="11">
    <location>
        <begin position="220"/>
        <end position="239"/>
    </location>
</feature>
<dbReference type="GO" id="GO:0015293">
    <property type="term" value="F:symporter activity"/>
    <property type="evidence" value="ECO:0007669"/>
    <property type="project" value="UniProtKB-KW"/>
</dbReference>
<protein>
    <submittedName>
        <fullName evidence="12">Cation acetate symporter</fullName>
    </submittedName>
</protein>
<name>A0A2S0N908_9HYPH</name>
<feature type="transmembrane region" description="Helical" evidence="11">
    <location>
        <begin position="20"/>
        <end position="40"/>
    </location>
</feature>
<dbReference type="CDD" id="cd11480">
    <property type="entry name" value="SLC5sbd_u4"/>
    <property type="match status" value="1"/>
</dbReference>
<dbReference type="InterPro" id="IPR018212">
    <property type="entry name" value="Na/solute_symporter_CS"/>
</dbReference>
<evidence type="ECO:0000256" key="2">
    <source>
        <dbReference type="ARBA" id="ARBA00006434"/>
    </source>
</evidence>
<dbReference type="PANTHER" id="PTHR48086">
    <property type="entry name" value="SODIUM/PROLINE SYMPORTER-RELATED"/>
    <property type="match status" value="1"/>
</dbReference>
<dbReference type="PROSITE" id="PS50283">
    <property type="entry name" value="NA_SOLUT_SYMP_3"/>
    <property type="match status" value="1"/>
</dbReference>
<feature type="transmembrane region" description="Helical" evidence="11">
    <location>
        <begin position="87"/>
        <end position="109"/>
    </location>
</feature>
<feature type="transmembrane region" description="Helical" evidence="11">
    <location>
        <begin position="327"/>
        <end position="347"/>
    </location>
</feature>
<feature type="transmembrane region" description="Helical" evidence="11">
    <location>
        <begin position="293"/>
        <end position="315"/>
    </location>
</feature>
<feature type="transmembrane region" description="Helical" evidence="11">
    <location>
        <begin position="187"/>
        <end position="208"/>
    </location>
</feature>
<sequence length="661" mass="70410">MATQESAGGGDFLNNLGRVYGIYTGGFAAFIVLIAILEQLGVPNRVLGYMFVGFTILVYAFIGIISRTMQVSEYYVAGRRVPAFYNGMATGADWMSGASFVGMAGSLFLLGYDGLAFVLGWTGGYVLVAILVAPFLRKFGAYTVPDFLAARYEGNGARLMGVIVLMACSFTYVVAQIFATGLIAQRFLGMDFVVAVYVGLLGILVCSMLGGMRAVTWTQVAQYIVLIVAYLIPVVILSAKKFGIPIPQLTYGQAIAQITSLEQSFVAQGLASAEAMAARAHVTPFNSYSPANYFALILCLMVGTASLPHVLMRYFTTPSVKEARISVAWSLLFIFLLYFTAPAYAAFSKLEVYSTLIGKNIADMPQWVYNWGSLGLVTICGKAAASAEAVRAACSAVAGHAGILRLQDFGINTDVVVLSTPEIAGLPYVIAGLVAAGGLAAALSTADGLLLAIANALSHDIYYKMIDPNAPTARRLIVSRIFLVLVAVAAAWTASQRPADILSMVAWAFSIAAAGLFPALVLGVWWKRTTKQGAIWGMLAGFGVCMLYLVVTRYFPGFGVKFLAMSSLLNPVTGAPVVDLNAAMAAPNAMQGWVAASHPLASKVGWFNINNISAALFGLPVGFLVMYVVSLMTPAPSKEMQDFIDACRRPKGQTLMEEKTA</sequence>
<gene>
    <name evidence="12" type="ORF">C6569_05770</name>
</gene>
<feature type="transmembrane region" description="Helical" evidence="11">
    <location>
        <begin position="115"/>
        <end position="136"/>
    </location>
</feature>
<accession>A0A2S0N908</accession>
<keyword evidence="13" id="KW-1185">Reference proteome</keyword>
<dbReference type="NCBIfam" id="TIGR00813">
    <property type="entry name" value="sss"/>
    <property type="match status" value="1"/>
</dbReference>
<dbReference type="OrthoDB" id="9764416at2"/>
<dbReference type="RefSeq" id="WP_106747949.1">
    <property type="nucleotide sequence ID" value="NZ_CP027668.1"/>
</dbReference>
<comment type="similarity">
    <text evidence="2 10">Belongs to the sodium:solute symporter (SSF) (TC 2.A.21) family.</text>
</comment>
<dbReference type="AlphaFoldDB" id="A0A2S0N908"/>
<keyword evidence="5 11" id="KW-0812">Transmembrane</keyword>
<feature type="transmembrane region" description="Helical" evidence="11">
    <location>
        <begin position="501"/>
        <end position="526"/>
    </location>
</feature>
<dbReference type="GO" id="GO:0005886">
    <property type="term" value="C:plasma membrane"/>
    <property type="evidence" value="ECO:0007669"/>
    <property type="project" value="TreeGrafter"/>
</dbReference>
<dbReference type="InterPro" id="IPR038377">
    <property type="entry name" value="Na/Glc_symporter_sf"/>
</dbReference>
<dbReference type="PROSITE" id="PS00457">
    <property type="entry name" value="NA_SOLUT_SYMP_2"/>
    <property type="match status" value="1"/>
</dbReference>
<evidence type="ECO:0000256" key="9">
    <source>
        <dbReference type="ARBA" id="ARBA00023201"/>
    </source>
</evidence>
<keyword evidence="7 11" id="KW-1133">Transmembrane helix</keyword>
<evidence type="ECO:0000256" key="5">
    <source>
        <dbReference type="ARBA" id="ARBA00022692"/>
    </source>
</evidence>
<evidence type="ECO:0000256" key="11">
    <source>
        <dbReference type="SAM" id="Phobius"/>
    </source>
</evidence>
<feature type="transmembrane region" description="Helical" evidence="11">
    <location>
        <begin position="428"/>
        <end position="457"/>
    </location>
</feature>
<dbReference type="PANTHER" id="PTHR48086:SF5">
    <property type="entry name" value="NA(+):SOLUTE SYMPORTER (SSF FAMILY)"/>
    <property type="match status" value="1"/>
</dbReference>
<keyword evidence="8 11" id="KW-0472">Membrane</keyword>
<dbReference type="Pfam" id="PF00474">
    <property type="entry name" value="SSF"/>
    <property type="match status" value="2"/>
</dbReference>
<evidence type="ECO:0000256" key="1">
    <source>
        <dbReference type="ARBA" id="ARBA00004141"/>
    </source>
</evidence>
<dbReference type="EMBL" id="CP027668">
    <property type="protein sequence ID" value="AVO44606.1"/>
    <property type="molecule type" value="Genomic_DNA"/>
</dbReference>
<dbReference type="InterPro" id="IPR050277">
    <property type="entry name" value="Sodium:Solute_Symporter"/>
</dbReference>
<keyword evidence="9" id="KW-0915">Sodium</keyword>
<dbReference type="GO" id="GO:0006814">
    <property type="term" value="P:sodium ion transport"/>
    <property type="evidence" value="ECO:0007669"/>
    <property type="project" value="UniProtKB-KW"/>
</dbReference>
<feature type="transmembrane region" description="Helical" evidence="11">
    <location>
        <begin position="46"/>
        <end position="66"/>
    </location>
</feature>
<keyword evidence="3" id="KW-0813">Transport</keyword>
<evidence type="ECO:0000256" key="6">
    <source>
        <dbReference type="ARBA" id="ARBA00022847"/>
    </source>
</evidence>
<evidence type="ECO:0000256" key="3">
    <source>
        <dbReference type="ARBA" id="ARBA00022448"/>
    </source>
</evidence>
<evidence type="ECO:0000313" key="13">
    <source>
        <dbReference type="Proteomes" id="UP000237889"/>
    </source>
</evidence>
<feature type="transmembrane region" description="Helical" evidence="11">
    <location>
        <begin position="612"/>
        <end position="632"/>
    </location>
</feature>
<evidence type="ECO:0000256" key="4">
    <source>
        <dbReference type="ARBA" id="ARBA00022475"/>
    </source>
</evidence>
<dbReference type="InterPro" id="IPR001734">
    <property type="entry name" value="Na/solute_symporter"/>
</dbReference>
<comment type="subcellular location">
    <subcellularLocation>
        <location evidence="1">Membrane</location>
        <topology evidence="1">Multi-pass membrane protein</topology>
    </subcellularLocation>
</comment>
<dbReference type="KEGG" id="phr:C6569_05770"/>
<feature type="transmembrane region" description="Helical" evidence="11">
    <location>
        <begin position="157"/>
        <end position="175"/>
    </location>
</feature>